<dbReference type="InterPro" id="IPR007325">
    <property type="entry name" value="KFase/CYL"/>
</dbReference>
<reference evidence="2" key="1">
    <citation type="journal article" date="2019" name="Int. J. Syst. Evol. Microbiol.">
        <title>The Global Catalogue of Microorganisms (GCM) 10K type strain sequencing project: providing services to taxonomists for standard genome sequencing and annotation.</title>
        <authorList>
            <consortium name="The Broad Institute Genomics Platform"/>
            <consortium name="The Broad Institute Genome Sequencing Center for Infectious Disease"/>
            <person name="Wu L."/>
            <person name="Ma J."/>
        </authorList>
    </citation>
    <scope>NUCLEOTIDE SEQUENCE [LARGE SCALE GENOMIC DNA]</scope>
    <source>
        <strain evidence="2">JCM 9377</strain>
    </source>
</reference>
<dbReference type="Pfam" id="PF04199">
    <property type="entry name" value="Cyclase"/>
    <property type="match status" value="1"/>
</dbReference>
<dbReference type="EMBL" id="BAAAUV010000001">
    <property type="protein sequence ID" value="GAA3192050.1"/>
    <property type="molecule type" value="Genomic_DNA"/>
</dbReference>
<evidence type="ECO:0000313" key="2">
    <source>
        <dbReference type="Proteomes" id="UP001501237"/>
    </source>
</evidence>
<dbReference type="SUPFAM" id="SSF102198">
    <property type="entry name" value="Putative cyclase"/>
    <property type="match status" value="1"/>
</dbReference>
<protein>
    <submittedName>
        <fullName evidence="1">Cyclase family protein</fullName>
    </submittedName>
</protein>
<evidence type="ECO:0000313" key="1">
    <source>
        <dbReference type="EMBL" id="GAA3192050.1"/>
    </source>
</evidence>
<name>A0ABP6PV67_9ACTN</name>
<dbReference type="PANTHER" id="PTHR31118">
    <property type="entry name" value="CYCLASE-LIKE PROTEIN 2"/>
    <property type="match status" value="1"/>
</dbReference>
<dbReference type="Proteomes" id="UP001501237">
    <property type="component" value="Unassembled WGS sequence"/>
</dbReference>
<dbReference type="InterPro" id="IPR037175">
    <property type="entry name" value="KFase_sf"/>
</dbReference>
<comment type="caution">
    <text evidence="1">The sequence shown here is derived from an EMBL/GenBank/DDBJ whole genome shotgun (WGS) entry which is preliminary data.</text>
</comment>
<dbReference type="RefSeq" id="WP_344821056.1">
    <property type="nucleotide sequence ID" value="NZ_BAAAUV010000001.1"/>
</dbReference>
<dbReference type="Gene3D" id="3.50.30.50">
    <property type="entry name" value="Putative cyclase"/>
    <property type="match status" value="1"/>
</dbReference>
<organism evidence="1 2">
    <name type="scientific">Actinocorallia longicatena</name>
    <dbReference type="NCBI Taxonomy" id="111803"/>
    <lineage>
        <taxon>Bacteria</taxon>
        <taxon>Bacillati</taxon>
        <taxon>Actinomycetota</taxon>
        <taxon>Actinomycetes</taxon>
        <taxon>Streptosporangiales</taxon>
        <taxon>Thermomonosporaceae</taxon>
        <taxon>Actinocorallia</taxon>
    </lineage>
</organism>
<accession>A0ABP6PV67</accession>
<sequence>MSRRLIDLSVPVLDGPSEATPVEISVIDHKAAPAALGLTPADFPEGEAITNETITLTTHTGTHMDAPLHYGELSGGKAAAAIDGVPLEWCLAPGVRLDLRHVPPGAGIAAADVEDALAKIPHELRAGDIALIWTGADRLWGTEAYRTEHPGMTRESTAYLVERGVKVVGIDAWGFDRPFASMLGDYREHGDNAVLWPAHLYGRERPYCQLEKLANLDALPAATGFTVACFPVRLAGLGAGWTRVVAIVEEPGPEGG</sequence>
<proteinExistence type="predicted"/>
<keyword evidence="2" id="KW-1185">Reference proteome</keyword>
<gene>
    <name evidence="1" type="ORF">GCM10010468_00690</name>
</gene>
<dbReference type="PANTHER" id="PTHR31118:SF12">
    <property type="entry name" value="CYCLASE-LIKE PROTEIN 2"/>
    <property type="match status" value="1"/>
</dbReference>